<dbReference type="SUPFAM" id="SSF52518">
    <property type="entry name" value="Thiamin diphosphate-binding fold (THDP-binding)"/>
    <property type="match status" value="2"/>
</dbReference>
<keyword evidence="7" id="KW-1185">Reference proteome</keyword>
<dbReference type="Pfam" id="PF02779">
    <property type="entry name" value="Transket_pyr"/>
    <property type="match status" value="1"/>
</dbReference>
<dbReference type="PIRSF" id="PIRSF000157">
    <property type="entry name" value="Oxoglu_dh_E1"/>
    <property type="match status" value="1"/>
</dbReference>
<dbReference type="EMBL" id="FO082872">
    <property type="protein sequence ID" value="SJK85964.1"/>
    <property type="molecule type" value="Genomic_DNA"/>
</dbReference>
<dbReference type="GeneID" id="24424195"/>
<dbReference type="InterPro" id="IPR011603">
    <property type="entry name" value="2oxoglutarate_DH_E1"/>
</dbReference>
<dbReference type="CDD" id="cd02016">
    <property type="entry name" value="TPP_E1_OGDC_like"/>
    <property type="match status" value="1"/>
</dbReference>
<organism evidence="6 7">
    <name type="scientific">Babesia microti (strain RI)</name>
    <dbReference type="NCBI Taxonomy" id="1133968"/>
    <lineage>
        <taxon>Eukaryota</taxon>
        <taxon>Sar</taxon>
        <taxon>Alveolata</taxon>
        <taxon>Apicomplexa</taxon>
        <taxon>Aconoidasida</taxon>
        <taxon>Piroplasmida</taxon>
        <taxon>Babesiidae</taxon>
        <taxon>Babesia</taxon>
    </lineage>
</organism>
<sequence>MRLSRVLKRSRALPFYFSSDALKYVEHAYNLWECDKHILNNSWSSYFDSIHRGNIPLEIEPAIQNVIKSASDGGRDNLNAKAEMLYQFFLNNSHFWAKTDPLDLPKKPPYYRELYTKNAHKLELSEFGLSPYSYSQMINIKPFGRIQIGELIKKLESSLCGSIGYEFSHVMNKDVIDFFQNEIFNPTPITLEDKLNYLNVITRAGLFESYLKKTFPTIKRFGLEGLESLIVALYVIKDRCLDECVESLLLGMAHRGRLNVLCNIMQKPLDIFFAEFRGKNTFGTSEWGNTGDVKYHIGRECSYFRDKNELKVSLLANSSHLEFVCPIVCGRSRAKFDLGEQNVVPVVIHGDASISGQGIVYETVQLGLLQNYTNKGTIHIVANNQIGFTTYPIDSASSSYCTDVAKVVNAPILHVNSSDVEAVAFAATLAMKFRQLFHSDIFLDIVGYRLMGHNELDMPKFTNPCIYKKIDQMKPTYVNYSKTLIDRCAITKDEFEAMEEGISSEFNTALEKSKKLDQLPPNASCEIMHKWANLFDAENTLPSYNYDIQLLKNLTKKLSTLPEGFKAHPSVDKIFKQRLNCLTTGDGIDFGLSELLAYSVLARDGFVVRLSGQDSQRGTFSHRHAIVHDQNNFSTFNVFTNVPNGHMIKVHNSPLNEAAALGFEYGYGLEDPKILPIWESQFGDFANVAQVAIDEFVCSSETKWNQSSCITLLLPHGYDGQGPDHSSCRVERFLQLCDDDPFDLSNVECELDIERIAKRRNMSVVNCSTSANLFHVLLRQMHRSFRKPLIVCSGKKMLKLRLASSSFEDFQGTFQRLIPDTSVIPASVDKIIFCTGQVYYDLLTKRDELQAKNVAIERIEQIAPFPYDLVMKSLEKFGAVKSVIWCQEEPMNSGCWTFVQPWFLSIFGKMNMQHSLKYVGPKILSAPSTGDMAQHERIYKEFLSAAF</sequence>
<dbReference type="NCBIfam" id="TIGR00239">
    <property type="entry name" value="2oxo_dh_E1"/>
    <property type="match status" value="1"/>
</dbReference>
<dbReference type="Pfam" id="PF00676">
    <property type="entry name" value="E1_dh"/>
    <property type="match status" value="1"/>
</dbReference>
<evidence type="ECO:0000259" key="5">
    <source>
        <dbReference type="SMART" id="SM00861"/>
    </source>
</evidence>
<dbReference type="InterPro" id="IPR001017">
    <property type="entry name" value="DH_E1"/>
</dbReference>
<dbReference type="Gene3D" id="3.40.50.12470">
    <property type="match status" value="1"/>
</dbReference>
<gene>
    <name evidence="6" type="ORF">BMR1_02g02045</name>
</gene>
<dbReference type="Pfam" id="PF16870">
    <property type="entry name" value="OxoGdeHyase_C"/>
    <property type="match status" value="1"/>
</dbReference>
<evidence type="ECO:0000256" key="4">
    <source>
        <dbReference type="ARBA" id="ARBA00023052"/>
    </source>
</evidence>
<protein>
    <submittedName>
        <fullName evidence="6">2-oxoglutarate dehydrogenase E1 component</fullName>
        <ecNumber evidence="6">1.2.4.2</ecNumber>
    </submittedName>
</protein>
<evidence type="ECO:0000256" key="1">
    <source>
        <dbReference type="ARBA" id="ARBA00001964"/>
    </source>
</evidence>
<dbReference type="OrthoDB" id="413077at2759"/>
<feature type="domain" description="Transketolase-like pyrimidine-binding" evidence="5">
    <location>
        <begin position="588"/>
        <end position="800"/>
    </location>
</feature>
<evidence type="ECO:0000256" key="3">
    <source>
        <dbReference type="ARBA" id="ARBA00023002"/>
    </source>
</evidence>
<dbReference type="AlphaFoldDB" id="A0A1R4AAH2"/>
<keyword evidence="3 6" id="KW-0560">Oxidoreductase</keyword>
<keyword evidence="4" id="KW-0786">Thiamine pyrophosphate</keyword>
<dbReference type="GO" id="GO:0006099">
    <property type="term" value="P:tricarboxylic acid cycle"/>
    <property type="evidence" value="ECO:0007669"/>
    <property type="project" value="TreeGrafter"/>
</dbReference>
<dbReference type="VEuPathDB" id="PiroplasmaDB:BMR1_02g02045"/>
<evidence type="ECO:0000256" key="2">
    <source>
        <dbReference type="ARBA" id="ARBA00006936"/>
    </source>
</evidence>
<dbReference type="NCBIfam" id="NF006914">
    <property type="entry name" value="PRK09404.1"/>
    <property type="match status" value="1"/>
</dbReference>
<dbReference type="EC" id="1.2.4.2" evidence="6"/>
<proteinExistence type="inferred from homology"/>
<dbReference type="GO" id="GO:0005739">
    <property type="term" value="C:mitochondrion"/>
    <property type="evidence" value="ECO:0007669"/>
    <property type="project" value="TreeGrafter"/>
</dbReference>
<dbReference type="InterPro" id="IPR042179">
    <property type="entry name" value="KGD_C_sf"/>
</dbReference>
<dbReference type="RefSeq" id="XP_021338167.1">
    <property type="nucleotide sequence ID" value="XM_021481534.1"/>
</dbReference>
<dbReference type="InterPro" id="IPR031717">
    <property type="entry name" value="ODO-1/KGD_C"/>
</dbReference>
<dbReference type="Gene3D" id="3.40.50.970">
    <property type="match status" value="1"/>
</dbReference>
<dbReference type="SMART" id="SM00861">
    <property type="entry name" value="Transket_pyr"/>
    <property type="match status" value="1"/>
</dbReference>
<dbReference type="Proteomes" id="UP000002899">
    <property type="component" value="Chromosome II"/>
</dbReference>
<dbReference type="KEGG" id="bmic:BMR1_02g02045"/>
<dbReference type="PANTHER" id="PTHR23152:SF4">
    <property type="entry name" value="2-OXOADIPATE DEHYDROGENASE COMPLEX COMPONENT E1"/>
    <property type="match status" value="1"/>
</dbReference>
<dbReference type="GO" id="GO:0045252">
    <property type="term" value="C:oxoglutarate dehydrogenase complex"/>
    <property type="evidence" value="ECO:0007669"/>
    <property type="project" value="TreeGrafter"/>
</dbReference>
<accession>A0A1R4AAH2</accession>
<reference evidence="6 7" key="1">
    <citation type="journal article" date="2012" name="Nucleic Acids Res.">
        <title>Sequencing of the smallest Apicomplexan genome from the human pathogen Babesia microti.</title>
        <authorList>
            <person name="Cornillot E."/>
            <person name="Hadj-Kaddour K."/>
            <person name="Dassouli A."/>
            <person name="Noel B."/>
            <person name="Ranwez V."/>
            <person name="Vacherie B."/>
            <person name="Augagneur Y."/>
            <person name="Bres V."/>
            <person name="Duclos A."/>
            <person name="Randazzo S."/>
            <person name="Carcy B."/>
            <person name="Debierre-Grockiego F."/>
            <person name="Delbecq S."/>
            <person name="Moubri-Menage K."/>
            <person name="Shams-Eldin H."/>
            <person name="Usmani-Brown S."/>
            <person name="Bringaud F."/>
            <person name="Wincker P."/>
            <person name="Vivares C.P."/>
            <person name="Schwarz R.T."/>
            <person name="Schetters T.P."/>
            <person name="Krause P.J."/>
            <person name="Gorenflot A."/>
            <person name="Berry V."/>
            <person name="Barbe V."/>
            <person name="Ben Mamoun C."/>
        </authorList>
    </citation>
    <scope>NUCLEOTIDE SEQUENCE [LARGE SCALE GENOMIC DNA]</scope>
    <source>
        <strain evidence="6 7">RI</strain>
    </source>
</reference>
<dbReference type="InterPro" id="IPR029061">
    <property type="entry name" value="THDP-binding"/>
</dbReference>
<evidence type="ECO:0000313" key="7">
    <source>
        <dbReference type="Proteomes" id="UP000002899"/>
    </source>
</evidence>
<evidence type="ECO:0000313" key="6">
    <source>
        <dbReference type="EMBL" id="SJK85964.1"/>
    </source>
</evidence>
<comment type="similarity">
    <text evidence="2">Belongs to the alpha-ketoglutarate dehydrogenase family.</text>
</comment>
<reference evidence="6 7" key="3">
    <citation type="journal article" date="2016" name="Sci. Rep.">
        <title>Genome-wide diversity and gene expression profiling of Babesia microti isolates identify polymorphic genes that mediate host-pathogen interactions.</title>
        <authorList>
            <person name="Silva J.C."/>
            <person name="Cornillot E."/>
            <person name="McCracken C."/>
            <person name="Usmani-Brown S."/>
            <person name="Dwivedi A."/>
            <person name="Ifeonu O.O."/>
            <person name="Crabtree J."/>
            <person name="Gotia H.T."/>
            <person name="Virji A.Z."/>
            <person name="Reynes C."/>
            <person name="Colinge J."/>
            <person name="Kumar V."/>
            <person name="Lawres L."/>
            <person name="Pazzi J.E."/>
            <person name="Pablo J.V."/>
            <person name="Hung C."/>
            <person name="Brancato J."/>
            <person name="Kumari P."/>
            <person name="Orvis J."/>
            <person name="Tretina K."/>
            <person name="Chibucos M."/>
            <person name="Ott S."/>
            <person name="Sadzewicz L."/>
            <person name="Sengamalay N."/>
            <person name="Shetty A.C."/>
            <person name="Su Q."/>
            <person name="Tallon L."/>
            <person name="Fraser C.M."/>
            <person name="Frutos R."/>
            <person name="Molina D.M."/>
            <person name="Krause P.J."/>
            <person name="Ben Mamoun C."/>
        </authorList>
    </citation>
    <scope>NUCLEOTIDE SEQUENCE [LARGE SCALE GENOMIC DNA]</scope>
    <source>
        <strain evidence="6 7">RI</strain>
    </source>
</reference>
<dbReference type="GO" id="GO:0004591">
    <property type="term" value="F:oxoglutarate dehydrogenase (succinyl-transferring) activity"/>
    <property type="evidence" value="ECO:0007669"/>
    <property type="project" value="UniProtKB-EC"/>
</dbReference>
<comment type="cofactor">
    <cofactor evidence="1">
        <name>thiamine diphosphate</name>
        <dbReference type="ChEBI" id="CHEBI:58937"/>
    </cofactor>
</comment>
<dbReference type="GO" id="GO:0030976">
    <property type="term" value="F:thiamine pyrophosphate binding"/>
    <property type="evidence" value="ECO:0007669"/>
    <property type="project" value="InterPro"/>
</dbReference>
<dbReference type="InterPro" id="IPR005475">
    <property type="entry name" value="Transketolase-like_Pyr-bd"/>
</dbReference>
<reference evidence="6 7" key="2">
    <citation type="journal article" date="2013" name="PLoS ONE">
        <title>Whole genome mapping and re-organization of the nuclear and mitochondrial genomes of Babesia microti isolates.</title>
        <authorList>
            <person name="Cornillot E."/>
            <person name="Dassouli A."/>
            <person name="Garg A."/>
            <person name="Pachikara N."/>
            <person name="Randazzo S."/>
            <person name="Depoix D."/>
            <person name="Carcy B."/>
            <person name="Delbecq S."/>
            <person name="Frutos R."/>
            <person name="Silva J.C."/>
            <person name="Sutton R."/>
            <person name="Krause P.J."/>
            <person name="Mamoun C.B."/>
        </authorList>
    </citation>
    <scope>NUCLEOTIDE SEQUENCE [LARGE SCALE GENOMIC DNA]</scope>
    <source>
        <strain evidence="6 7">RI</strain>
    </source>
</reference>
<dbReference type="PANTHER" id="PTHR23152">
    <property type="entry name" value="2-OXOGLUTARATE DEHYDROGENASE"/>
    <property type="match status" value="1"/>
</dbReference>
<dbReference type="Gene3D" id="3.40.50.11610">
    <property type="entry name" value="Multifunctional 2-oxoglutarate metabolism enzyme, C-terminal domain"/>
    <property type="match status" value="1"/>
</dbReference>
<name>A0A1R4AAH2_BABMR</name>